<proteinExistence type="predicted"/>
<keyword evidence="2" id="KW-1185">Reference proteome</keyword>
<sequence length="203" mass="21360">MNTSTLTTAGTATKTARNLNGPVINGLDLAALSVNRAQIAADSNNAQVRFAVATDWVSGTQSRSRVTGYDLAGQRIHRDFTILSDEPGELLGGNTAPNPQELLLAALNACMGVGYVAGAALRGINLRHLRIESEAALDLRGFFGEPGIPAGAPEINLRIEIAGDADTAAFREIHAQVMKTSPNWFHLTQPVRIAAVLHVKGGG</sequence>
<dbReference type="SUPFAM" id="SSF82784">
    <property type="entry name" value="OsmC-like"/>
    <property type="match status" value="1"/>
</dbReference>
<comment type="caution">
    <text evidence="1">The sequence shown here is derived from an EMBL/GenBank/DDBJ whole genome shotgun (WGS) entry which is preliminary data.</text>
</comment>
<dbReference type="RefSeq" id="WP_133611510.1">
    <property type="nucleotide sequence ID" value="NZ_SNYW01000001.1"/>
</dbReference>
<dbReference type="Proteomes" id="UP000295783">
    <property type="component" value="Unassembled WGS sequence"/>
</dbReference>
<reference evidence="1 2" key="1">
    <citation type="submission" date="2019-03" db="EMBL/GenBank/DDBJ databases">
        <title>Genomic Encyclopedia of Type Strains, Phase III (KMG-III): the genomes of soil and plant-associated and newly described type strains.</title>
        <authorList>
            <person name="Whitman W."/>
        </authorList>
    </citation>
    <scope>NUCLEOTIDE SEQUENCE [LARGE SCALE GENOMIC DNA]</scope>
    <source>
        <strain evidence="1 2">CGMCC 1.7660</strain>
    </source>
</reference>
<dbReference type="InterPro" id="IPR003718">
    <property type="entry name" value="OsmC/Ohr_fam"/>
</dbReference>
<accession>A0A4V3DFB3</accession>
<dbReference type="OrthoDB" id="9811389at2"/>
<name>A0A4V3DFB3_9PROT</name>
<dbReference type="InterPro" id="IPR015946">
    <property type="entry name" value="KH_dom-like_a/b"/>
</dbReference>
<dbReference type="InterPro" id="IPR036102">
    <property type="entry name" value="OsmC/Ohrsf"/>
</dbReference>
<dbReference type="PANTHER" id="PTHR35368:SF1">
    <property type="entry name" value="HYDROPEROXIDE REDUCTASE"/>
    <property type="match status" value="1"/>
</dbReference>
<organism evidence="1 2">
    <name type="scientific">Dongia mobilis</name>
    <dbReference type="NCBI Taxonomy" id="578943"/>
    <lineage>
        <taxon>Bacteria</taxon>
        <taxon>Pseudomonadati</taxon>
        <taxon>Pseudomonadota</taxon>
        <taxon>Alphaproteobacteria</taxon>
        <taxon>Rhodospirillales</taxon>
        <taxon>Dongiaceae</taxon>
        <taxon>Dongia</taxon>
    </lineage>
</organism>
<evidence type="ECO:0000313" key="1">
    <source>
        <dbReference type="EMBL" id="TDQ86395.1"/>
    </source>
</evidence>
<dbReference type="AlphaFoldDB" id="A0A4V3DFB3"/>
<dbReference type="EMBL" id="SNYW01000001">
    <property type="protein sequence ID" value="TDQ86395.1"/>
    <property type="molecule type" value="Genomic_DNA"/>
</dbReference>
<dbReference type="Pfam" id="PF02566">
    <property type="entry name" value="OsmC"/>
    <property type="match status" value="1"/>
</dbReference>
<dbReference type="InterPro" id="IPR052924">
    <property type="entry name" value="OsmC/Ohr_hydroprdx_reductase"/>
</dbReference>
<dbReference type="PANTHER" id="PTHR35368">
    <property type="entry name" value="HYDROPEROXIDE REDUCTASE"/>
    <property type="match status" value="1"/>
</dbReference>
<gene>
    <name evidence="1" type="ORF">A8950_0086</name>
</gene>
<dbReference type="Gene3D" id="3.30.300.20">
    <property type="match status" value="1"/>
</dbReference>
<protein>
    <submittedName>
        <fullName evidence="1">OsmC-like protein</fullName>
    </submittedName>
</protein>
<evidence type="ECO:0000313" key="2">
    <source>
        <dbReference type="Proteomes" id="UP000295783"/>
    </source>
</evidence>